<evidence type="ECO:0000313" key="5">
    <source>
        <dbReference type="EMBL" id="GJE91228.1"/>
    </source>
</evidence>
<feature type="region of interest" description="Disordered" evidence="3">
    <location>
        <begin position="1"/>
        <end position="72"/>
    </location>
</feature>
<accession>A0A9P3LE83</accession>
<name>A0A9P3LE83_9APHY</name>
<dbReference type="InterPro" id="IPR039896">
    <property type="entry name" value="Red-like"/>
</dbReference>
<evidence type="ECO:0000313" key="6">
    <source>
        <dbReference type="Proteomes" id="UP000703269"/>
    </source>
</evidence>
<evidence type="ECO:0000259" key="4">
    <source>
        <dbReference type="Pfam" id="PF07808"/>
    </source>
</evidence>
<dbReference type="OrthoDB" id="3366823at2759"/>
<gene>
    <name evidence="5" type="ORF">PsYK624_073770</name>
</gene>
<evidence type="ECO:0000256" key="3">
    <source>
        <dbReference type="SAM" id="MobiDB-lite"/>
    </source>
</evidence>
<dbReference type="PANTHER" id="PTHR12765">
    <property type="entry name" value="RED PROTEIN IK FACTOR CYTOKINE IK"/>
    <property type="match status" value="1"/>
</dbReference>
<proteinExistence type="predicted"/>
<feature type="compositionally biased region" description="Pro residues" evidence="3">
    <location>
        <begin position="332"/>
        <end position="343"/>
    </location>
</feature>
<dbReference type="Pfam" id="PF07808">
    <property type="entry name" value="RED_N"/>
    <property type="match status" value="1"/>
</dbReference>
<dbReference type="Proteomes" id="UP000703269">
    <property type="component" value="Unassembled WGS sequence"/>
</dbReference>
<evidence type="ECO:0000256" key="1">
    <source>
        <dbReference type="ARBA" id="ARBA00004123"/>
    </source>
</evidence>
<dbReference type="AlphaFoldDB" id="A0A9P3LE83"/>
<feature type="compositionally biased region" description="Acidic residues" evidence="3">
    <location>
        <begin position="290"/>
        <end position="300"/>
    </location>
</feature>
<feature type="compositionally biased region" description="Basic residues" evidence="3">
    <location>
        <begin position="399"/>
        <end position="411"/>
    </location>
</feature>
<comment type="subcellular location">
    <subcellularLocation>
        <location evidence="1">Nucleus</location>
    </subcellularLocation>
</comment>
<feature type="compositionally biased region" description="Low complexity" evidence="3">
    <location>
        <begin position="12"/>
        <end position="30"/>
    </location>
</feature>
<dbReference type="EMBL" id="BPQB01000020">
    <property type="protein sequence ID" value="GJE91228.1"/>
    <property type="molecule type" value="Genomic_DNA"/>
</dbReference>
<feature type="compositionally biased region" description="Basic and acidic residues" evidence="3">
    <location>
        <begin position="53"/>
        <end position="69"/>
    </location>
</feature>
<dbReference type="GO" id="GO:0005634">
    <property type="term" value="C:nucleus"/>
    <property type="evidence" value="ECO:0007669"/>
    <property type="project" value="UniProtKB-SubCell"/>
</dbReference>
<feature type="region of interest" description="Disordered" evidence="3">
    <location>
        <begin position="142"/>
        <end position="418"/>
    </location>
</feature>
<feature type="compositionally biased region" description="Low complexity" evidence="3">
    <location>
        <begin position="241"/>
        <end position="261"/>
    </location>
</feature>
<keyword evidence="6" id="KW-1185">Reference proteome</keyword>
<feature type="domain" description="RED-like N-terminal" evidence="4">
    <location>
        <begin position="53"/>
        <end position="157"/>
    </location>
</feature>
<sequence length="418" mass="44990">MDQESFRKLLQTPSSASAAATASRAGAPSAGRKKPKPKNADPAQPAFKPRTVKKLDQYRDRAGERRQGLAHDYAQVEALAEDFEKRNADKDPETLEEQRKYLGGDSEHTVLVKGLDFALLEQNKARLATESTVDDDVLEQAFAEGSSQAPKKRSRADILSALKNKRQKSEEQPDAATPDAPLDDAKKTGKFKPIGFKPIGGDKPKKKKARDGDADGAPKKKRKKLADGTSAPAVQPPPPSTDHTPVPSNLAPAPATCATLASKRDPPPAPAPEDEDDDIFAGAGDYAGIEVDEDDDEDDAGDARPREERDASDGEITDAAPRRWVDIDDGPVFPPKSASPPAPAEGSPARIQADASQPEGMREEDEEEQPARLQPLASSAVPSIRELLAADEAQEREAKRRARREKKKGKKGAGDESE</sequence>
<keyword evidence="2" id="KW-0539">Nucleus</keyword>
<organism evidence="5 6">
    <name type="scientific">Phanerochaete sordida</name>
    <dbReference type="NCBI Taxonomy" id="48140"/>
    <lineage>
        <taxon>Eukaryota</taxon>
        <taxon>Fungi</taxon>
        <taxon>Dikarya</taxon>
        <taxon>Basidiomycota</taxon>
        <taxon>Agaricomycotina</taxon>
        <taxon>Agaricomycetes</taxon>
        <taxon>Polyporales</taxon>
        <taxon>Phanerochaetaceae</taxon>
        <taxon>Phanerochaete</taxon>
    </lineage>
</organism>
<reference evidence="5 6" key="1">
    <citation type="submission" date="2021-08" db="EMBL/GenBank/DDBJ databases">
        <title>Draft Genome Sequence of Phanerochaete sordida strain YK-624.</title>
        <authorList>
            <person name="Mori T."/>
            <person name="Dohra H."/>
            <person name="Suzuki T."/>
            <person name="Kawagishi H."/>
            <person name="Hirai H."/>
        </authorList>
    </citation>
    <scope>NUCLEOTIDE SEQUENCE [LARGE SCALE GENOMIC DNA]</scope>
    <source>
        <strain evidence="5 6">YK-624</strain>
    </source>
</reference>
<feature type="compositionally biased region" description="Basic and acidic residues" evidence="3">
    <location>
        <begin position="301"/>
        <end position="312"/>
    </location>
</feature>
<protein>
    <recommendedName>
        <fullName evidence="4">RED-like N-terminal domain-containing protein</fullName>
    </recommendedName>
</protein>
<dbReference type="InterPro" id="IPR012916">
    <property type="entry name" value="RED_N"/>
</dbReference>
<feature type="compositionally biased region" description="Low complexity" evidence="3">
    <location>
        <begin position="192"/>
        <end position="201"/>
    </location>
</feature>
<evidence type="ECO:0000256" key="2">
    <source>
        <dbReference type="ARBA" id="ARBA00023242"/>
    </source>
</evidence>
<comment type="caution">
    <text evidence="5">The sequence shown here is derived from an EMBL/GenBank/DDBJ whole genome shotgun (WGS) entry which is preliminary data.</text>
</comment>